<sequence length="404" mass="43655">MKMWTNIIFLSIIKWYDEIKITQIFPQNAGGKGIMRIGVPREIKNNENRVALTPAGAFHLVENGHEVFVETNAGAGSGFLDDEYVQAGARIVNTAEEAWSYDMVMKVKEPLPSEYVYFREGLILFTYLHLAAEPELTKALTEQKVIGIAYETVQLPNRSLPLLTPMSEVAGRMATQIGAQFLEKVNGGRGILLSGVPGVSRGKVTIVGGGVAGTNAAKMAVGLGAQVTILDISPDRLRELDDIFGNSITTLMSNPFNIAEAVQEADLVIGAVLIPGAKAPRLVSEEMVKSMKEGSVIVDVAIDQGGIFETTDRITTHDDPTYTKHGVVHYAVANIPGAVPRTSTIALTNVTVPYAIQIANKGYQRACLDNEALFKGINTLNGYVTYKAVADSLGLEYKDAKELL</sequence>
<dbReference type="InterPro" id="IPR008143">
    <property type="entry name" value="Ala_DH/PNT_CS2"/>
</dbReference>
<evidence type="ECO:0000313" key="13">
    <source>
        <dbReference type="Proteomes" id="UP000219546"/>
    </source>
</evidence>
<evidence type="ECO:0000256" key="5">
    <source>
        <dbReference type="ARBA" id="ARBA00023027"/>
    </source>
</evidence>
<feature type="binding site" evidence="9">
    <location>
        <begin position="300"/>
        <end position="303"/>
    </location>
    <ligand>
        <name>NAD(+)</name>
        <dbReference type="ChEBI" id="CHEBI:57540"/>
    </ligand>
</feature>
<evidence type="ECO:0000256" key="2">
    <source>
        <dbReference type="ARBA" id="ARBA00005689"/>
    </source>
</evidence>
<dbReference type="GO" id="GO:0005886">
    <property type="term" value="C:plasma membrane"/>
    <property type="evidence" value="ECO:0007669"/>
    <property type="project" value="TreeGrafter"/>
</dbReference>
<name>A0A285CV32_9BACI</name>
<evidence type="ECO:0000256" key="3">
    <source>
        <dbReference type="ARBA" id="ARBA00012897"/>
    </source>
</evidence>
<dbReference type="AlphaFoldDB" id="A0A285CV32"/>
<protein>
    <recommendedName>
        <fullName evidence="3 6">Alanine dehydrogenase</fullName>
        <ecNumber evidence="3 6">1.4.1.1</ecNumber>
    </recommendedName>
</protein>
<evidence type="ECO:0000259" key="10">
    <source>
        <dbReference type="SMART" id="SM01002"/>
    </source>
</evidence>
<dbReference type="NCBIfam" id="TIGR00518">
    <property type="entry name" value="alaDH"/>
    <property type="match status" value="1"/>
</dbReference>
<proteinExistence type="inferred from homology"/>
<dbReference type="InterPro" id="IPR036291">
    <property type="entry name" value="NAD(P)-bd_dom_sf"/>
</dbReference>
<evidence type="ECO:0000256" key="4">
    <source>
        <dbReference type="ARBA" id="ARBA00023002"/>
    </source>
</evidence>
<dbReference type="Proteomes" id="UP000219546">
    <property type="component" value="Unassembled WGS sequence"/>
</dbReference>
<feature type="binding site" evidence="8">
    <location>
        <position position="49"/>
    </location>
    <ligand>
        <name>substrate</name>
    </ligand>
</feature>
<reference evidence="12 13" key="1">
    <citation type="submission" date="2017-08" db="EMBL/GenBank/DDBJ databases">
        <authorList>
            <person name="de Groot N.N."/>
        </authorList>
    </citation>
    <scope>NUCLEOTIDE SEQUENCE [LARGE SCALE GENOMIC DNA]</scope>
    <source>
        <strain evidence="12 13">JC228</strain>
    </source>
</reference>
<feature type="binding site" evidence="9">
    <location>
        <position position="253"/>
    </location>
    <ligand>
        <name>NAD(+)</name>
        <dbReference type="ChEBI" id="CHEBI:57540"/>
    </ligand>
</feature>
<dbReference type="PROSITE" id="PS00836">
    <property type="entry name" value="ALADH_PNT_1"/>
    <property type="match status" value="1"/>
</dbReference>
<evidence type="ECO:0000256" key="6">
    <source>
        <dbReference type="PIRNR" id="PIRNR000183"/>
    </source>
</evidence>
<evidence type="ECO:0000313" key="12">
    <source>
        <dbReference type="EMBL" id="SNX71417.1"/>
    </source>
</evidence>
<feature type="binding site" evidence="9">
    <location>
        <position position="231"/>
    </location>
    <ligand>
        <name>NAD(+)</name>
        <dbReference type="ChEBI" id="CHEBI:57540"/>
    </ligand>
</feature>
<dbReference type="InterPro" id="IPR008142">
    <property type="entry name" value="AlaDH/PNT_CS1"/>
</dbReference>
<feature type="binding site" evidence="9">
    <location>
        <position position="236"/>
    </location>
    <ligand>
        <name>NAD(+)</name>
        <dbReference type="ChEBI" id="CHEBI:57540"/>
    </ligand>
</feature>
<feature type="domain" description="Alanine dehydrogenase/pyridine nucleotide transhydrogenase NAD(H)-binding" evidence="10">
    <location>
        <begin position="182"/>
        <end position="331"/>
    </location>
</feature>
<comment type="pathway">
    <text evidence="1">Amino-acid degradation; L-alanine degradation via dehydrogenase pathway; NH(3) and pyruvate from L-alanine: step 1/1.</text>
</comment>
<dbReference type="PANTHER" id="PTHR42795">
    <property type="entry name" value="ALANINE DEHYDROGENASE"/>
    <property type="match status" value="1"/>
</dbReference>
<keyword evidence="5 6" id="KW-0520">NAD</keyword>
<dbReference type="Gene3D" id="3.40.50.720">
    <property type="entry name" value="NAD(P)-binding Rossmann-like Domain"/>
    <property type="match status" value="2"/>
</dbReference>
<dbReference type="GO" id="GO:0000166">
    <property type="term" value="F:nucleotide binding"/>
    <property type="evidence" value="ECO:0007669"/>
    <property type="project" value="UniProtKB-KW"/>
</dbReference>
<dbReference type="FunFam" id="3.40.50.720:FF:000049">
    <property type="entry name" value="Alanine dehydrogenase"/>
    <property type="match status" value="1"/>
</dbReference>
<feature type="binding site" evidence="9">
    <location>
        <position position="313"/>
    </location>
    <ligand>
        <name>NAD(+)</name>
        <dbReference type="ChEBI" id="CHEBI:57540"/>
    </ligand>
</feature>
<dbReference type="SMART" id="SM01003">
    <property type="entry name" value="AlaDh_PNT_N"/>
    <property type="match status" value="1"/>
</dbReference>
<dbReference type="Pfam" id="PF05222">
    <property type="entry name" value="AlaDh_PNT_N"/>
    <property type="match status" value="1"/>
</dbReference>
<dbReference type="EMBL" id="OAOP01000005">
    <property type="protein sequence ID" value="SNX71417.1"/>
    <property type="molecule type" value="Genomic_DNA"/>
</dbReference>
<dbReference type="GO" id="GO:0000286">
    <property type="term" value="F:alanine dehydrogenase activity"/>
    <property type="evidence" value="ECO:0007669"/>
    <property type="project" value="UniProtKB-UniRule"/>
</dbReference>
<organism evidence="12 13">
    <name type="scientific">Bacillus oleivorans</name>
    <dbReference type="NCBI Taxonomy" id="1448271"/>
    <lineage>
        <taxon>Bacteria</taxon>
        <taxon>Bacillati</taxon>
        <taxon>Bacillota</taxon>
        <taxon>Bacilli</taxon>
        <taxon>Bacillales</taxon>
        <taxon>Bacillaceae</taxon>
        <taxon>Bacillus</taxon>
    </lineage>
</organism>
<keyword evidence="13" id="KW-1185">Reference proteome</keyword>
<dbReference type="CDD" id="cd05305">
    <property type="entry name" value="L-AlaDH"/>
    <property type="match status" value="1"/>
</dbReference>
<dbReference type="InterPro" id="IPR007886">
    <property type="entry name" value="AlaDH/PNT_N"/>
</dbReference>
<feature type="active site" description="Proton donor/acceptor" evidence="7">
    <location>
        <position position="303"/>
    </location>
</feature>
<feature type="active site" description="Proton donor/acceptor" evidence="7">
    <location>
        <position position="129"/>
    </location>
</feature>
<comment type="catalytic activity">
    <reaction evidence="6">
        <text>L-alanine + NAD(+) + H2O = pyruvate + NH4(+) + NADH + H(+)</text>
        <dbReference type="Rhea" id="RHEA:18405"/>
        <dbReference type="ChEBI" id="CHEBI:15361"/>
        <dbReference type="ChEBI" id="CHEBI:15377"/>
        <dbReference type="ChEBI" id="CHEBI:15378"/>
        <dbReference type="ChEBI" id="CHEBI:28938"/>
        <dbReference type="ChEBI" id="CHEBI:57540"/>
        <dbReference type="ChEBI" id="CHEBI:57945"/>
        <dbReference type="ChEBI" id="CHEBI:57972"/>
        <dbReference type="EC" id="1.4.1.1"/>
    </reaction>
</comment>
<dbReference type="SUPFAM" id="SSF51735">
    <property type="entry name" value="NAD(P)-binding Rossmann-fold domains"/>
    <property type="match status" value="1"/>
</dbReference>
<dbReference type="PIRSF" id="PIRSF000183">
    <property type="entry name" value="Alanine_dh"/>
    <property type="match status" value="1"/>
</dbReference>
<comment type="similarity">
    <text evidence="2 6">Belongs to the AlaDH/PNT family.</text>
</comment>
<dbReference type="InterPro" id="IPR007698">
    <property type="entry name" value="AlaDH/PNT_NAD(H)-bd"/>
</dbReference>
<dbReference type="EC" id="1.4.1.1" evidence="3 6"/>
<dbReference type="GO" id="GO:0042853">
    <property type="term" value="P:L-alanine catabolic process"/>
    <property type="evidence" value="ECO:0007669"/>
    <property type="project" value="UniProtKB-UniPathway"/>
</dbReference>
<dbReference type="PROSITE" id="PS00837">
    <property type="entry name" value="ALADH_PNT_2"/>
    <property type="match status" value="1"/>
</dbReference>
<feature type="binding site" evidence="8">
    <location>
        <position position="108"/>
    </location>
    <ligand>
        <name>substrate</name>
    </ligand>
</feature>
<gene>
    <name evidence="12" type="ORF">SAMN05877753_105179</name>
</gene>
<dbReference type="Pfam" id="PF01262">
    <property type="entry name" value="AlaDh_PNT_C"/>
    <property type="match status" value="1"/>
</dbReference>
<evidence type="ECO:0000256" key="1">
    <source>
        <dbReference type="ARBA" id="ARBA00005206"/>
    </source>
</evidence>
<keyword evidence="4 6" id="KW-0560">Oxidoreductase</keyword>
<dbReference type="UniPathway" id="UPA00527">
    <property type="reaction ID" value="UER00585"/>
</dbReference>
<dbReference type="SMART" id="SM01002">
    <property type="entry name" value="AlaDh_PNT_C"/>
    <property type="match status" value="1"/>
</dbReference>
<dbReference type="PANTHER" id="PTHR42795:SF1">
    <property type="entry name" value="ALANINE DEHYDROGENASE"/>
    <property type="match status" value="1"/>
</dbReference>
<evidence type="ECO:0000256" key="8">
    <source>
        <dbReference type="PIRSR" id="PIRSR000183-2"/>
    </source>
</evidence>
<evidence type="ECO:0000259" key="11">
    <source>
        <dbReference type="SMART" id="SM01003"/>
    </source>
</evidence>
<accession>A0A285CV32</accession>
<dbReference type="InterPro" id="IPR008141">
    <property type="entry name" value="Ala_DH"/>
</dbReference>
<feature type="binding site" evidence="9">
    <location>
        <begin position="272"/>
        <end position="273"/>
    </location>
    <ligand>
        <name>NAD(+)</name>
        <dbReference type="ChEBI" id="CHEBI:57540"/>
    </ligand>
</feature>
<evidence type="ECO:0000256" key="9">
    <source>
        <dbReference type="PIRSR" id="PIRSR000183-3"/>
    </source>
</evidence>
<dbReference type="SUPFAM" id="SSF52283">
    <property type="entry name" value="Formate/glycerate dehydrogenase catalytic domain-like"/>
    <property type="match status" value="1"/>
</dbReference>
<feature type="binding site" evidence="9">
    <location>
        <position position="167"/>
    </location>
    <ligand>
        <name>NAD(+)</name>
        <dbReference type="ChEBI" id="CHEBI:57540"/>
    </ligand>
</feature>
<evidence type="ECO:0000256" key="7">
    <source>
        <dbReference type="PIRSR" id="PIRSR000183-1"/>
    </source>
</evidence>
<feature type="domain" description="Alanine dehydrogenase/pyridine nucleotide transhydrogenase N-terminal" evidence="11">
    <location>
        <begin position="38"/>
        <end position="170"/>
    </location>
</feature>
<keyword evidence="9" id="KW-0547">Nucleotide-binding</keyword>